<comment type="subcellular location">
    <subcellularLocation>
        <location evidence="1">Nucleus</location>
    </subcellularLocation>
</comment>
<keyword evidence="5" id="KW-0597">Phosphoprotein</keyword>
<proteinExistence type="inferred from homology"/>
<protein>
    <recommendedName>
        <fullName evidence="3">AF4/FMR2 family member lilli</fullName>
    </recommendedName>
    <alternativeName>
        <fullName evidence="12">Protein lilliputian</fullName>
    </alternativeName>
</protein>
<reference evidence="15" key="1">
    <citation type="submission" date="2025-08" db="UniProtKB">
        <authorList>
            <consortium name="Ensembl"/>
        </authorList>
    </citation>
    <scope>IDENTIFICATION</scope>
</reference>
<evidence type="ECO:0000256" key="6">
    <source>
        <dbReference type="ARBA" id="ARBA00022788"/>
    </source>
</evidence>
<organism evidence="15 16">
    <name type="scientific">Eptatretus burgeri</name>
    <name type="common">Inshore hagfish</name>
    <dbReference type="NCBI Taxonomy" id="7764"/>
    <lineage>
        <taxon>Eukaryota</taxon>
        <taxon>Metazoa</taxon>
        <taxon>Chordata</taxon>
        <taxon>Craniata</taxon>
        <taxon>Vertebrata</taxon>
        <taxon>Cyclostomata</taxon>
        <taxon>Myxini</taxon>
        <taxon>Myxiniformes</taxon>
        <taxon>Myxinidae</taxon>
        <taxon>Eptatretinae</taxon>
        <taxon>Eptatretus</taxon>
    </lineage>
</organism>
<accession>A0A8C4QZ75</accession>
<dbReference type="GeneTree" id="ENSGT00950000182974"/>
<dbReference type="Ensembl" id="ENSEBUT00000023426.1">
    <property type="protein sequence ID" value="ENSEBUP00000022850.1"/>
    <property type="gene ID" value="ENSEBUG00000014082.1"/>
</dbReference>
<evidence type="ECO:0000256" key="7">
    <source>
        <dbReference type="ARBA" id="ARBA00023015"/>
    </source>
</evidence>
<evidence type="ECO:0000256" key="8">
    <source>
        <dbReference type="ARBA" id="ARBA00023125"/>
    </source>
</evidence>
<keyword evidence="4" id="KW-0217">Developmental protein</keyword>
<evidence type="ECO:0000256" key="1">
    <source>
        <dbReference type="ARBA" id="ARBA00004123"/>
    </source>
</evidence>
<keyword evidence="6" id="KW-0562">Pair-rule protein</keyword>
<evidence type="ECO:0000256" key="4">
    <source>
        <dbReference type="ARBA" id="ARBA00022473"/>
    </source>
</evidence>
<keyword evidence="10" id="KW-0539">Nucleus</keyword>
<evidence type="ECO:0000256" key="5">
    <source>
        <dbReference type="ARBA" id="ARBA00022553"/>
    </source>
</evidence>
<dbReference type="GO" id="GO:0032783">
    <property type="term" value="C:super elongation complex"/>
    <property type="evidence" value="ECO:0007669"/>
    <property type="project" value="TreeGrafter"/>
</dbReference>
<keyword evidence="7" id="KW-0805">Transcription regulation</keyword>
<feature type="compositionally biased region" description="Polar residues" evidence="13">
    <location>
        <begin position="568"/>
        <end position="582"/>
    </location>
</feature>
<dbReference type="InterPro" id="IPR043640">
    <property type="entry name" value="AF4/FMR2_CHD"/>
</dbReference>
<comment type="similarity">
    <text evidence="2">Belongs to the AF4 family.</text>
</comment>
<dbReference type="GO" id="GO:0007366">
    <property type="term" value="P:periodic partitioning by pair rule gene"/>
    <property type="evidence" value="ECO:0007669"/>
    <property type="project" value="UniProtKB-KW"/>
</dbReference>
<sequence>MLSPLYENSLLEEDLNVSSDESEQAETSMRVVRLDASPGIGEGCRGMHALPTFVHEVAKKEENDLPSAAMSSGYEEKTSQMRTSNNIRTLNEISQNQLKRDCDETPPCHKKPRLAETPDDGSPDFKVNGDWRQGGFEPSPYYGLHSPADAEQVMEDNFEASHRFKKMGFGRQHNVDAPSMARQLTDEQREFLAASKSSACNDGPSSSPSEVDIDTKVLLAHDLGLNNEFSEFEKAEIVCTDRSYNRTSSCLESNCLTLISPSERALHSQTNSVSQTCLSRKENWLRSLACQQAKKDGVRLLDPQTSSLVLEATSHFENGPFVKSRTASLSLTSEKKALSDQMRCKQKCSLTFEGFMTSEAYKPDRPEGPAQLESVIQPASLMVRIPLRLLHRVPVGVENRANIEQLGKVDGNLFRPSTSSENDSSSWEIIPRMPCRSPEHYLKQAKHLKHEADSMVGKAGKVVHYARAAVAFIECGLAMEHAGGMLRSTLRMYNETAELLRYVLKMTSFPAMTLCREDAIVATVCLQSLAGLHLRLFILRKDLALKYSQTLSDYMQGFDNSREGSTAKCGSSPPSMHLNSPKQADGLKT</sequence>
<dbReference type="GO" id="GO:0010468">
    <property type="term" value="P:regulation of gene expression"/>
    <property type="evidence" value="ECO:0007669"/>
    <property type="project" value="InterPro"/>
</dbReference>
<evidence type="ECO:0000256" key="2">
    <source>
        <dbReference type="ARBA" id="ARBA00007354"/>
    </source>
</evidence>
<comment type="function">
    <text evidence="11">Has a role in transcriptional regulation. Acts in parallel with the Ras/MAPK and the PI3K/PKB pathways in the control of cell identity and cellular growth. Essential for regulation of the cytoskeleton and cell growth but not for cell proliferation or growth rate. Required specifically for the microtubule-based basal transport of lipid droplets. Plays a partially redundant function downstream of Raf in cell fate specification in the developing eye. Pair-rule protein that regulates embryonic cellularization, gastrulation and segmentation.</text>
</comment>
<evidence type="ECO:0000256" key="3">
    <source>
        <dbReference type="ARBA" id="ARBA00021888"/>
    </source>
</evidence>
<evidence type="ECO:0000256" key="11">
    <source>
        <dbReference type="ARBA" id="ARBA00024653"/>
    </source>
</evidence>
<feature type="domain" description="AF4/FMR2 C-terminal homology" evidence="14">
    <location>
        <begin position="437"/>
        <end position="570"/>
    </location>
</feature>
<feature type="region of interest" description="Disordered" evidence="13">
    <location>
        <begin position="100"/>
        <end position="124"/>
    </location>
</feature>
<evidence type="ECO:0000256" key="10">
    <source>
        <dbReference type="ARBA" id="ARBA00023242"/>
    </source>
</evidence>
<dbReference type="AlphaFoldDB" id="A0A8C4QZ75"/>
<keyword evidence="8" id="KW-0238">DNA-binding</keyword>
<evidence type="ECO:0000259" key="14">
    <source>
        <dbReference type="Pfam" id="PF18876"/>
    </source>
</evidence>
<keyword evidence="9" id="KW-0804">Transcription</keyword>
<feature type="region of interest" description="Disordered" evidence="13">
    <location>
        <begin position="564"/>
        <end position="589"/>
    </location>
</feature>
<evidence type="ECO:0000256" key="12">
    <source>
        <dbReference type="ARBA" id="ARBA00032149"/>
    </source>
</evidence>
<reference evidence="15" key="2">
    <citation type="submission" date="2025-09" db="UniProtKB">
        <authorList>
            <consortium name="Ensembl"/>
        </authorList>
    </citation>
    <scope>IDENTIFICATION</scope>
</reference>
<evidence type="ECO:0000256" key="9">
    <source>
        <dbReference type="ARBA" id="ARBA00023163"/>
    </source>
</evidence>
<name>A0A8C4QZ75_EPTBU</name>
<dbReference type="InterPro" id="IPR007797">
    <property type="entry name" value="AF4/FMR2"/>
</dbReference>
<dbReference type="GO" id="GO:0003677">
    <property type="term" value="F:DNA binding"/>
    <property type="evidence" value="ECO:0007669"/>
    <property type="project" value="UniProtKB-KW"/>
</dbReference>
<dbReference type="PANTHER" id="PTHR10528:SF17">
    <property type="entry name" value="AF4_FMR2 FAMILY MEMBER LILLI"/>
    <property type="match status" value="1"/>
</dbReference>
<keyword evidence="16" id="KW-1185">Reference proteome</keyword>
<dbReference type="Pfam" id="PF18876">
    <property type="entry name" value="AFF4_CHD"/>
    <property type="match status" value="1"/>
</dbReference>
<evidence type="ECO:0000313" key="15">
    <source>
        <dbReference type="Ensembl" id="ENSEBUP00000022850.1"/>
    </source>
</evidence>
<dbReference type="Proteomes" id="UP000694388">
    <property type="component" value="Unplaced"/>
</dbReference>
<evidence type="ECO:0000256" key="13">
    <source>
        <dbReference type="SAM" id="MobiDB-lite"/>
    </source>
</evidence>
<evidence type="ECO:0000313" key="16">
    <source>
        <dbReference type="Proteomes" id="UP000694388"/>
    </source>
</evidence>
<dbReference type="PANTHER" id="PTHR10528">
    <property type="entry name" value="AF4/FMR2 FAMILY MEMBER"/>
    <property type="match status" value="1"/>
</dbReference>